<keyword evidence="1" id="KW-0150">Chloroplast</keyword>
<proteinExistence type="predicted"/>
<sequence length="80" mass="9396">MCICINCLYVHKCSTYQFVTIQHNENKHYSSMTTIFHPIDPILNANFKEINMSMEVDWDVIECLSFLEKPGNWQAINLLL</sequence>
<evidence type="ECO:0000313" key="1">
    <source>
        <dbReference type="EMBL" id="SCW21113.1"/>
    </source>
</evidence>
<dbReference type="AlphaFoldDB" id="A0A1G4NR21"/>
<name>A0A1G4NR21_9FLOR</name>
<reference evidence="1" key="1">
    <citation type="submission" date="2016-08" db="EMBL/GenBank/DDBJ databases">
        <authorList>
            <person name="Seilhamer J.J."/>
        </authorList>
    </citation>
    <scope>NUCLEOTIDE SEQUENCE</scope>
    <source>
        <strain evidence="1">J.0165</strain>
    </source>
</reference>
<reference evidence="2" key="3">
    <citation type="submission" date="2016-10" db="EMBL/GenBank/DDBJ databases">
        <authorList>
            <person name="de Groot N.N."/>
        </authorList>
    </citation>
    <scope>NUCLEOTIDE SEQUENCE</scope>
    <source>
        <strain evidence="2">J.0165</strain>
    </source>
</reference>
<evidence type="ECO:0000313" key="2">
    <source>
        <dbReference type="EMBL" id="SCW23973.1"/>
    </source>
</evidence>
<dbReference type="GeneID" id="30001597"/>
<protein>
    <submittedName>
        <fullName evidence="1">Uncharacterized protein</fullName>
    </submittedName>
</protein>
<reference evidence="1" key="2">
    <citation type="submission" date="2016-10" db="EMBL/GenBank/DDBJ databases">
        <title>Chloroplast genomes as a tool to resolve red algal phylogenies: a case study in the Nemaliales.</title>
        <authorList>
            <person name="Costa J.F."/>
            <person name="Lin S.M."/>
            <person name="Macaya E.C."/>
            <person name="Fernandez-Garcia C."/>
            <person name="Verbruggen H."/>
        </authorList>
    </citation>
    <scope>NUCLEOTIDE SEQUENCE</scope>
    <source>
        <strain evidence="1">J.0165</strain>
    </source>
</reference>
<dbReference type="EMBL" id="LT622876">
    <property type="protein sequence ID" value="SCW23973.1"/>
    <property type="molecule type" value="Genomic_DNA"/>
</dbReference>
<geneLocation type="chloroplast" evidence="1"/>
<keyword evidence="1" id="KW-0934">Plastid</keyword>
<dbReference type="EMBL" id="LT622862">
    <property type="protein sequence ID" value="SCW21113.1"/>
    <property type="molecule type" value="Genomic_DNA"/>
</dbReference>
<gene>
    <name evidence="1" type="primary">ycf34</name>
    <name evidence="1" type="ORF">BQ776_85</name>
    <name evidence="2" type="ORF">J0165_85</name>
</gene>
<accession>A0A1G4NR21</accession>
<dbReference type="InterPro" id="IPR019656">
    <property type="entry name" value="Uncharacterised_Ycf34"/>
</dbReference>
<dbReference type="Pfam" id="PF10718">
    <property type="entry name" value="Ycf34"/>
    <property type="match status" value="1"/>
</dbReference>
<organism evidence="1">
    <name type="scientific">Helminthora furcellata</name>
    <dbReference type="NCBI Taxonomy" id="1884666"/>
    <lineage>
        <taxon>Eukaryota</taxon>
        <taxon>Rhodophyta</taxon>
        <taxon>Florideophyceae</taxon>
        <taxon>Nemaliophycidae</taxon>
        <taxon>Nemaliales</taxon>
        <taxon>Liagoraceae</taxon>
        <taxon>Helminthora</taxon>
    </lineage>
</organism>
<dbReference type="RefSeq" id="YP_009312859.1">
    <property type="nucleotide sequence ID" value="NC_031654.1"/>
</dbReference>